<dbReference type="PROSITE" id="PS50016">
    <property type="entry name" value="ZF_PHD_2"/>
    <property type="match status" value="2"/>
</dbReference>
<keyword evidence="11" id="KW-0156">Chromatin regulator</keyword>
<evidence type="ECO:0000256" key="5">
    <source>
        <dbReference type="ARBA" id="ARBA00022603"/>
    </source>
</evidence>
<dbReference type="SUPFAM" id="SSF57903">
    <property type="entry name" value="FYVE/PHD zinc finger"/>
    <property type="match status" value="3"/>
</dbReference>
<evidence type="ECO:0000256" key="8">
    <source>
        <dbReference type="ARBA" id="ARBA00022723"/>
    </source>
</evidence>
<dbReference type="PROSITE" id="PS50280">
    <property type="entry name" value="SET"/>
    <property type="match status" value="1"/>
</dbReference>
<evidence type="ECO:0000256" key="16">
    <source>
        <dbReference type="SAM" id="SignalP"/>
    </source>
</evidence>
<keyword evidence="9 13" id="KW-0863">Zinc-finger</keyword>
<dbReference type="PROSITE" id="PS50868">
    <property type="entry name" value="POST_SET"/>
    <property type="match status" value="1"/>
</dbReference>
<dbReference type="CDD" id="cd00084">
    <property type="entry name" value="HMG-box_SF"/>
    <property type="match status" value="2"/>
</dbReference>
<dbReference type="InterPro" id="IPR003616">
    <property type="entry name" value="Post-SET_dom"/>
</dbReference>
<dbReference type="InterPro" id="IPR009071">
    <property type="entry name" value="HMG_box_dom"/>
</dbReference>
<dbReference type="eggNOG" id="KOG1081">
    <property type="taxonomic scope" value="Eukaryota"/>
</dbReference>
<dbReference type="PROSITE" id="PS50118">
    <property type="entry name" value="HMG_BOX_2"/>
    <property type="match status" value="2"/>
</dbReference>
<dbReference type="SUPFAM" id="SSF82199">
    <property type="entry name" value="SET domain"/>
    <property type="match status" value="1"/>
</dbReference>
<dbReference type="InterPro" id="IPR019786">
    <property type="entry name" value="Zinc_finger_PHD-type_CS"/>
</dbReference>
<dbReference type="InterPro" id="IPR011011">
    <property type="entry name" value="Znf_FYVE_PHD"/>
</dbReference>
<dbReference type="Pfam" id="PF00856">
    <property type="entry name" value="SET"/>
    <property type="match status" value="1"/>
</dbReference>
<feature type="domain" description="PWWP" evidence="20">
    <location>
        <begin position="26"/>
        <end position="66"/>
    </location>
</feature>
<dbReference type="CDD" id="cd05838">
    <property type="entry name" value="PWWP_NSD_rpt2"/>
    <property type="match status" value="1"/>
</dbReference>
<keyword evidence="14" id="KW-0238">DNA-binding</keyword>
<dbReference type="KEGG" id="mbr:MONBRDRAFT_33094"/>
<evidence type="ECO:0008006" key="25">
    <source>
        <dbReference type="Google" id="ProtNLM"/>
    </source>
</evidence>
<keyword evidence="24" id="KW-1185">Reference proteome</keyword>
<dbReference type="InterPro" id="IPR001965">
    <property type="entry name" value="Znf_PHD"/>
</dbReference>
<dbReference type="InterPro" id="IPR000313">
    <property type="entry name" value="PWWP_dom"/>
</dbReference>
<protein>
    <recommendedName>
        <fullName evidence="25">Histone-lysine N-methyltransferase</fullName>
    </recommendedName>
</protein>
<evidence type="ECO:0000256" key="3">
    <source>
        <dbReference type="ARBA" id="ARBA00022454"/>
    </source>
</evidence>
<dbReference type="Pfam" id="PF00855">
    <property type="entry name" value="PWWP"/>
    <property type="match status" value="1"/>
</dbReference>
<dbReference type="InterPro" id="IPR019787">
    <property type="entry name" value="Znf_PHD-finger"/>
</dbReference>
<dbReference type="SMART" id="SM00317">
    <property type="entry name" value="SET"/>
    <property type="match status" value="1"/>
</dbReference>
<dbReference type="GO" id="GO:0032259">
    <property type="term" value="P:methylation"/>
    <property type="evidence" value="ECO:0007669"/>
    <property type="project" value="UniProtKB-KW"/>
</dbReference>
<dbReference type="GO" id="GO:0006355">
    <property type="term" value="P:regulation of DNA-templated transcription"/>
    <property type="evidence" value="ECO:0000318"/>
    <property type="project" value="GO_Central"/>
</dbReference>
<dbReference type="SUPFAM" id="SSF47095">
    <property type="entry name" value="HMG-box"/>
    <property type="match status" value="2"/>
</dbReference>
<feature type="DNA-binding region" description="HMG box" evidence="14">
    <location>
        <begin position="244"/>
        <end position="304"/>
    </location>
</feature>
<feature type="domain" description="PHD-type" evidence="17">
    <location>
        <begin position="523"/>
        <end position="574"/>
    </location>
</feature>
<feature type="domain" description="PWWP" evidence="20">
    <location>
        <begin position="579"/>
        <end position="640"/>
    </location>
</feature>
<dbReference type="Proteomes" id="UP000001357">
    <property type="component" value="Unassembled WGS sequence"/>
</dbReference>
<feature type="domain" description="Post-SET" evidence="21">
    <location>
        <begin position="889"/>
        <end position="905"/>
    </location>
</feature>
<dbReference type="Pfam" id="PF22908">
    <property type="entry name" value="PHD_NSD"/>
    <property type="match status" value="1"/>
</dbReference>
<dbReference type="EMBL" id="CH991557">
    <property type="protein sequence ID" value="EDQ87845.1"/>
    <property type="molecule type" value="Genomic_DNA"/>
</dbReference>
<evidence type="ECO:0000259" key="21">
    <source>
        <dbReference type="PROSITE" id="PS50868"/>
    </source>
</evidence>
<evidence type="ECO:0000259" key="17">
    <source>
        <dbReference type="PROSITE" id="PS50016"/>
    </source>
</evidence>
<evidence type="ECO:0000256" key="6">
    <source>
        <dbReference type="ARBA" id="ARBA00022679"/>
    </source>
</evidence>
<organism evidence="23 24">
    <name type="scientific">Monosiga brevicollis</name>
    <name type="common">Choanoflagellate</name>
    <dbReference type="NCBI Taxonomy" id="81824"/>
    <lineage>
        <taxon>Eukaryota</taxon>
        <taxon>Choanoflagellata</taxon>
        <taxon>Craspedida</taxon>
        <taxon>Salpingoecidae</taxon>
        <taxon>Monosiga</taxon>
    </lineage>
</organism>
<dbReference type="SMART" id="SM00508">
    <property type="entry name" value="PostSET"/>
    <property type="match status" value="1"/>
</dbReference>
<evidence type="ECO:0000259" key="18">
    <source>
        <dbReference type="PROSITE" id="PS50118"/>
    </source>
</evidence>
<dbReference type="SMART" id="SM00293">
    <property type="entry name" value="PWWP"/>
    <property type="match status" value="1"/>
</dbReference>
<dbReference type="Gene3D" id="1.10.30.10">
    <property type="entry name" value="High mobility group box domain"/>
    <property type="match status" value="2"/>
</dbReference>
<dbReference type="InterPro" id="IPR006560">
    <property type="entry name" value="AWS_dom"/>
</dbReference>
<dbReference type="GO" id="GO:0003677">
    <property type="term" value="F:DNA binding"/>
    <property type="evidence" value="ECO:0007669"/>
    <property type="project" value="UniProtKB-UniRule"/>
</dbReference>
<gene>
    <name evidence="23" type="ORF">MONBRDRAFT_33094</name>
</gene>
<evidence type="ECO:0000256" key="12">
    <source>
        <dbReference type="ARBA" id="ARBA00023242"/>
    </source>
</evidence>
<keyword evidence="8" id="KW-0479">Metal-binding</keyword>
<evidence type="ECO:0000313" key="23">
    <source>
        <dbReference type="EMBL" id="EDQ87845.1"/>
    </source>
</evidence>
<evidence type="ECO:0000256" key="13">
    <source>
        <dbReference type="PROSITE-ProRule" id="PRU00146"/>
    </source>
</evidence>
<keyword evidence="10" id="KW-0862">Zinc</keyword>
<evidence type="ECO:0000313" key="24">
    <source>
        <dbReference type="Proteomes" id="UP000001357"/>
    </source>
</evidence>
<dbReference type="FunFam" id="2.170.270.10:FF:000057">
    <property type="entry name" value="Histone-lysine N-methyltransferase"/>
    <property type="match status" value="1"/>
</dbReference>
<evidence type="ECO:0000256" key="4">
    <source>
        <dbReference type="ARBA" id="ARBA00022553"/>
    </source>
</evidence>
<dbReference type="Pfam" id="PF00628">
    <property type="entry name" value="PHD"/>
    <property type="match status" value="1"/>
</dbReference>
<evidence type="ECO:0000256" key="9">
    <source>
        <dbReference type="ARBA" id="ARBA00022771"/>
    </source>
</evidence>
<dbReference type="InterPro" id="IPR059153">
    <property type="entry name" value="NSD_PHD-1st"/>
</dbReference>
<dbReference type="InterPro" id="IPR001214">
    <property type="entry name" value="SET_dom"/>
</dbReference>
<dbReference type="InterPro" id="IPR036910">
    <property type="entry name" value="HMG_box_dom_sf"/>
</dbReference>
<evidence type="ECO:0000256" key="15">
    <source>
        <dbReference type="SAM" id="MobiDB-lite"/>
    </source>
</evidence>
<evidence type="ECO:0000256" key="11">
    <source>
        <dbReference type="ARBA" id="ARBA00022853"/>
    </source>
</evidence>
<dbReference type="Gene3D" id="2.170.270.10">
    <property type="entry name" value="SET domain"/>
    <property type="match status" value="1"/>
</dbReference>
<dbReference type="SMART" id="SM00249">
    <property type="entry name" value="PHD"/>
    <property type="match status" value="4"/>
</dbReference>
<dbReference type="SMART" id="SM00570">
    <property type="entry name" value="AWS"/>
    <property type="match status" value="1"/>
</dbReference>
<dbReference type="InterPro" id="IPR046341">
    <property type="entry name" value="SET_dom_sf"/>
</dbReference>
<feature type="domain" description="HMG box" evidence="18">
    <location>
        <begin position="244"/>
        <end position="304"/>
    </location>
</feature>
<feature type="domain" description="SET" evidence="19">
    <location>
        <begin position="764"/>
        <end position="881"/>
    </location>
</feature>
<evidence type="ECO:0000256" key="10">
    <source>
        <dbReference type="ARBA" id="ARBA00022833"/>
    </source>
</evidence>
<keyword evidence="7" id="KW-0949">S-adenosyl-L-methionine</keyword>
<dbReference type="Gene3D" id="3.30.40.10">
    <property type="entry name" value="Zinc/RING finger domain, C3HC4 (zinc finger)"/>
    <property type="match status" value="3"/>
</dbReference>
<keyword evidence="3" id="KW-0158">Chromosome</keyword>
<feature type="DNA-binding region" description="HMG box" evidence="14">
    <location>
        <begin position="149"/>
        <end position="223"/>
    </location>
</feature>
<accession>A9V3N8</accession>
<keyword evidence="12 14" id="KW-0539">Nucleus</keyword>
<dbReference type="AlphaFoldDB" id="A9V3N8"/>
<dbReference type="GO" id="GO:0000785">
    <property type="term" value="C:chromatin"/>
    <property type="evidence" value="ECO:0000318"/>
    <property type="project" value="GO_Central"/>
</dbReference>
<feature type="domain" description="AWS" evidence="22">
    <location>
        <begin position="714"/>
        <end position="762"/>
    </location>
</feature>
<evidence type="ECO:0000256" key="1">
    <source>
        <dbReference type="ARBA" id="ARBA00004123"/>
    </source>
</evidence>
<keyword evidence="4" id="KW-0597">Phosphoprotein</keyword>
<dbReference type="InterPro" id="IPR055198">
    <property type="entry name" value="NSD_PHD"/>
</dbReference>
<feature type="domain" description="HMG box" evidence="18">
    <location>
        <begin position="149"/>
        <end position="223"/>
    </location>
</feature>
<name>A9V3N8_MONBE</name>
<dbReference type="Gene3D" id="2.30.30.140">
    <property type="match status" value="2"/>
</dbReference>
<dbReference type="GO" id="GO:0008270">
    <property type="term" value="F:zinc ion binding"/>
    <property type="evidence" value="ECO:0007669"/>
    <property type="project" value="UniProtKB-KW"/>
</dbReference>
<evidence type="ECO:0000256" key="14">
    <source>
        <dbReference type="PROSITE-ProRule" id="PRU00267"/>
    </source>
</evidence>
<feature type="region of interest" description="Disordered" evidence="15">
    <location>
        <begin position="119"/>
        <end position="148"/>
    </location>
</feature>
<comment type="subcellular location">
    <subcellularLocation>
        <location evidence="2">Chromosome</location>
    </subcellularLocation>
    <subcellularLocation>
        <location evidence="1">Nucleus</location>
    </subcellularLocation>
</comment>
<dbReference type="InParanoid" id="A9V3N8"/>
<dbReference type="GeneID" id="5892713"/>
<keyword evidence="16" id="KW-0732">Signal</keyword>
<sequence>MGRRRRCVLVLLLARAAQEVAAVARAGVLVWVQHASFPWWPGMLTYDPHSGEFTRESANHRAYHIQDGGLDPTLLKVGRLSPKLANERAAALQQAHAVAELSLRERILRWACDFKTERGDKAKPKLEESDKDQATAPGTVSAPPRKIGVPRSKTAYQFYLDHRRADVMHNLDDDGTSKFARNGKVTKLIAAEWQTLTADERLPFDKQAEKAKKQAISKAQEMRAELEKSEPVTPERTASLKPAVPRTKTAYMFYLDHRRADVMKGMDDDGTSKFARNGRVTKLIAAEWKALSEEARAPFVEAAEIAKKTAIARTLELAQADASCPDSPGDRPPPMVAAFRLFAQDFLAKAQDSGDELVHLDSADQGLRVHEKWMALTRTQQRAFVRRVQPDALPNKSGASTAAASPSASVSPDEDQASNEGQPAAKRSRSSRTTMTANDDTCRICGELGQLICCDGGCRGAFHLECLSILQPPTGEFRCDECSTGNHTCYTCDKVGADLIKCQFPHCNKLYHRGCAEKQFKADNFCLVCGTGGDLVVCDGCPGAYHAACIKSTFAFTGKPDEQGQWFCHDCLTGTKSMIHDVVWAKYGSYRWWPAVILSATEYPERCGQSPAEGNFLVKFLGSNDVAWVGHESIIPFSNGDQKNSYFTRNLKAAKKSFQEAVTLALDLFTERKQEREDQLAAIRGKIIERPPRFKLIKRNVYLPPAAKPPHRKEEQEICRCDAALNCADMHSCLNRMMYIECDAKCCNNGKNCRNQRFQRREYPKLIPFKTEHRGWGLRLGQDVEEGDLVIEYVGEVIDGAECRRRIDQYEERNTSSFYILSLGSDTFVDAREKANMARFINHSCDPNCVTQKWNVLGETRVGIFAKRALAKGTELTFDYMLDCLNSVKKTPCHCGAPNCSGFIGVKPNRSGTTYEDLDRTDDECFICKDGGDLLMCDKKNCDKVYHLACLGMNKVPAGKFICPHHACLKCGRKATIFSETGPEAYCSMKHIATPEVRALCEGKRPPVTFKSPVPVLPAVFANGTWAKRAKRAKADPTSTTQAQAASA</sequence>
<evidence type="ECO:0000259" key="20">
    <source>
        <dbReference type="PROSITE" id="PS50812"/>
    </source>
</evidence>
<feature type="compositionally biased region" description="Low complexity" evidence="15">
    <location>
        <begin position="397"/>
        <end position="411"/>
    </location>
</feature>
<dbReference type="RefSeq" id="XP_001747378.1">
    <property type="nucleotide sequence ID" value="XM_001747326.1"/>
</dbReference>
<dbReference type="InterPro" id="IPR050777">
    <property type="entry name" value="SET2_Histone-Lys_MeTrsfase"/>
</dbReference>
<dbReference type="SUPFAM" id="SSF63748">
    <property type="entry name" value="Tudor/PWWP/MBT"/>
    <property type="match status" value="2"/>
</dbReference>
<proteinExistence type="predicted"/>
<dbReference type="GO" id="GO:0046975">
    <property type="term" value="F:histone H3K36 methyltransferase activity"/>
    <property type="evidence" value="ECO:0000318"/>
    <property type="project" value="GO_Central"/>
</dbReference>
<feature type="compositionally biased region" description="Basic and acidic residues" evidence="15">
    <location>
        <begin position="119"/>
        <end position="133"/>
    </location>
</feature>
<evidence type="ECO:0000256" key="7">
    <source>
        <dbReference type="ARBA" id="ARBA00022691"/>
    </source>
</evidence>
<feature type="chain" id="PRO_5002742643" description="Histone-lysine N-methyltransferase" evidence="16">
    <location>
        <begin position="23"/>
        <end position="1048"/>
    </location>
</feature>
<dbReference type="Pfam" id="PF17907">
    <property type="entry name" value="AWS"/>
    <property type="match status" value="1"/>
</dbReference>
<keyword evidence="5" id="KW-0489">Methyltransferase</keyword>
<dbReference type="PROSITE" id="PS01359">
    <property type="entry name" value="ZF_PHD_1"/>
    <property type="match status" value="1"/>
</dbReference>
<dbReference type="InterPro" id="IPR013083">
    <property type="entry name" value="Znf_RING/FYVE/PHD"/>
</dbReference>
<evidence type="ECO:0000259" key="22">
    <source>
        <dbReference type="PROSITE" id="PS51215"/>
    </source>
</evidence>
<dbReference type="Pfam" id="PF23011">
    <property type="entry name" value="PHD-1st_NSD"/>
    <property type="match status" value="2"/>
</dbReference>
<dbReference type="STRING" id="81824.A9V3N8"/>
<dbReference type="CDD" id="cd15568">
    <property type="entry name" value="PHD5_NSD"/>
    <property type="match status" value="1"/>
</dbReference>
<feature type="domain" description="PHD-type" evidence="17">
    <location>
        <begin position="439"/>
        <end position="485"/>
    </location>
</feature>
<dbReference type="PROSITE" id="PS51215">
    <property type="entry name" value="AWS"/>
    <property type="match status" value="1"/>
</dbReference>
<dbReference type="FunFam" id="1.10.30.10:FF:000137">
    <property type="entry name" value="Histone-lysine N-methyltransferase"/>
    <property type="match status" value="1"/>
</dbReference>
<dbReference type="FunCoup" id="A9V3N8">
    <property type="interactions" value="1265"/>
</dbReference>
<dbReference type="SMART" id="SM00398">
    <property type="entry name" value="HMG"/>
    <property type="match status" value="2"/>
</dbReference>
<feature type="signal peptide" evidence="16">
    <location>
        <begin position="1"/>
        <end position="22"/>
    </location>
</feature>
<reference evidence="23 24" key="1">
    <citation type="journal article" date="2008" name="Nature">
        <title>The genome of the choanoflagellate Monosiga brevicollis and the origin of metazoans.</title>
        <authorList>
            <consortium name="JGI Sequencing"/>
            <person name="King N."/>
            <person name="Westbrook M.J."/>
            <person name="Young S.L."/>
            <person name="Kuo A."/>
            <person name="Abedin M."/>
            <person name="Chapman J."/>
            <person name="Fairclough S."/>
            <person name="Hellsten U."/>
            <person name="Isogai Y."/>
            <person name="Letunic I."/>
            <person name="Marr M."/>
            <person name="Pincus D."/>
            <person name="Putnam N."/>
            <person name="Rokas A."/>
            <person name="Wright K.J."/>
            <person name="Zuzow R."/>
            <person name="Dirks W."/>
            <person name="Good M."/>
            <person name="Goodstein D."/>
            <person name="Lemons D."/>
            <person name="Li W."/>
            <person name="Lyons J.B."/>
            <person name="Morris A."/>
            <person name="Nichols S."/>
            <person name="Richter D.J."/>
            <person name="Salamov A."/>
            <person name="Bork P."/>
            <person name="Lim W.A."/>
            <person name="Manning G."/>
            <person name="Miller W.T."/>
            <person name="McGinnis W."/>
            <person name="Shapiro H."/>
            <person name="Tjian R."/>
            <person name="Grigoriev I.V."/>
            <person name="Rokhsar D."/>
        </authorList>
    </citation>
    <scope>NUCLEOTIDE SEQUENCE [LARGE SCALE GENOMIC DNA]</scope>
    <source>
        <strain evidence="24">MX1 / ATCC 50154</strain>
    </source>
</reference>
<evidence type="ECO:0000259" key="19">
    <source>
        <dbReference type="PROSITE" id="PS50280"/>
    </source>
</evidence>
<feature type="region of interest" description="Disordered" evidence="15">
    <location>
        <begin position="392"/>
        <end position="432"/>
    </location>
</feature>
<dbReference type="PANTHER" id="PTHR22884">
    <property type="entry name" value="SET DOMAIN PROTEINS"/>
    <property type="match status" value="1"/>
</dbReference>
<keyword evidence="6" id="KW-0808">Transferase</keyword>
<dbReference type="Pfam" id="PF00505">
    <property type="entry name" value="HMG_box"/>
    <property type="match status" value="1"/>
</dbReference>
<dbReference type="PROSITE" id="PS50812">
    <property type="entry name" value="PWWP"/>
    <property type="match status" value="2"/>
</dbReference>
<evidence type="ECO:0000256" key="2">
    <source>
        <dbReference type="ARBA" id="ARBA00004286"/>
    </source>
</evidence>
<dbReference type="GO" id="GO:0005634">
    <property type="term" value="C:nucleus"/>
    <property type="evidence" value="ECO:0000318"/>
    <property type="project" value="GO_Central"/>
</dbReference>
<dbReference type="OMA" id="GHEDICH"/>